<evidence type="ECO:0000256" key="1">
    <source>
        <dbReference type="SAM" id="SignalP"/>
    </source>
</evidence>
<evidence type="ECO:0000313" key="3">
    <source>
        <dbReference type="Proteomes" id="UP000077069"/>
    </source>
</evidence>
<accession>A0A177CG05</accession>
<proteinExistence type="predicted"/>
<gene>
    <name evidence="2" type="ORF">CC84DRAFT_1259714</name>
</gene>
<dbReference type="InParanoid" id="A0A177CG05"/>
<reference evidence="2 3" key="1">
    <citation type="submission" date="2016-05" db="EMBL/GenBank/DDBJ databases">
        <title>Comparative analysis of secretome profiles of manganese(II)-oxidizing ascomycete fungi.</title>
        <authorList>
            <consortium name="DOE Joint Genome Institute"/>
            <person name="Zeiner C.A."/>
            <person name="Purvine S.O."/>
            <person name="Zink E.M."/>
            <person name="Wu S."/>
            <person name="Pasa-Tolic L."/>
            <person name="Chaput D.L."/>
            <person name="Haridas S."/>
            <person name="Grigoriev I.V."/>
            <person name="Santelli C.M."/>
            <person name="Hansel C.M."/>
        </authorList>
    </citation>
    <scope>NUCLEOTIDE SEQUENCE [LARGE SCALE GENOMIC DNA]</scope>
    <source>
        <strain evidence="2 3">AP3s5-JAC2a</strain>
    </source>
</reference>
<sequence>MHRFFTTLGIFFALAMFAKAFPVASPRLVEVSVPRECDEGDKVLKRSKYDVIIGSFDIFQIAAPCYGFKKN</sequence>
<dbReference type="GeneID" id="28768420"/>
<dbReference type="OrthoDB" id="10276630at2759"/>
<dbReference type="Proteomes" id="UP000077069">
    <property type="component" value="Unassembled WGS sequence"/>
</dbReference>
<protein>
    <submittedName>
        <fullName evidence="2">Uncharacterized protein</fullName>
    </submittedName>
</protein>
<feature type="signal peptide" evidence="1">
    <location>
        <begin position="1"/>
        <end position="20"/>
    </location>
</feature>
<dbReference type="AlphaFoldDB" id="A0A177CG05"/>
<feature type="chain" id="PRO_5008058111" evidence="1">
    <location>
        <begin position="21"/>
        <end position="71"/>
    </location>
</feature>
<keyword evidence="1" id="KW-0732">Signal</keyword>
<organism evidence="2 3">
    <name type="scientific">Paraphaeosphaeria sporulosa</name>
    <dbReference type="NCBI Taxonomy" id="1460663"/>
    <lineage>
        <taxon>Eukaryota</taxon>
        <taxon>Fungi</taxon>
        <taxon>Dikarya</taxon>
        <taxon>Ascomycota</taxon>
        <taxon>Pezizomycotina</taxon>
        <taxon>Dothideomycetes</taxon>
        <taxon>Pleosporomycetidae</taxon>
        <taxon>Pleosporales</taxon>
        <taxon>Massarineae</taxon>
        <taxon>Didymosphaeriaceae</taxon>
        <taxon>Paraphaeosphaeria</taxon>
    </lineage>
</organism>
<evidence type="ECO:0000313" key="2">
    <source>
        <dbReference type="EMBL" id="OAG06543.1"/>
    </source>
</evidence>
<dbReference type="EMBL" id="KV441552">
    <property type="protein sequence ID" value="OAG06543.1"/>
    <property type="molecule type" value="Genomic_DNA"/>
</dbReference>
<keyword evidence="3" id="KW-1185">Reference proteome</keyword>
<dbReference type="RefSeq" id="XP_018036908.1">
    <property type="nucleotide sequence ID" value="XM_018184934.1"/>
</dbReference>
<name>A0A177CG05_9PLEO</name>